<dbReference type="AlphaFoldDB" id="A0A316YL33"/>
<evidence type="ECO:0000313" key="4">
    <source>
        <dbReference type="Proteomes" id="UP000245768"/>
    </source>
</evidence>
<gene>
    <name evidence="3" type="ORF">FA10DRAFT_301540</name>
</gene>
<organism evidence="3 4">
    <name type="scientific">Acaromyces ingoldii</name>
    <dbReference type="NCBI Taxonomy" id="215250"/>
    <lineage>
        <taxon>Eukaryota</taxon>
        <taxon>Fungi</taxon>
        <taxon>Dikarya</taxon>
        <taxon>Basidiomycota</taxon>
        <taxon>Ustilaginomycotina</taxon>
        <taxon>Exobasidiomycetes</taxon>
        <taxon>Exobasidiales</taxon>
        <taxon>Cryptobasidiaceae</taxon>
        <taxon>Acaromyces</taxon>
    </lineage>
</organism>
<feature type="region of interest" description="Disordered" evidence="1">
    <location>
        <begin position="483"/>
        <end position="509"/>
    </location>
</feature>
<dbReference type="Proteomes" id="UP000245768">
    <property type="component" value="Unassembled WGS sequence"/>
</dbReference>
<feature type="domain" description="Zn(2)-C6 fungal-type" evidence="2">
    <location>
        <begin position="182"/>
        <end position="214"/>
    </location>
</feature>
<dbReference type="PROSITE" id="PS50048">
    <property type="entry name" value="ZN2_CY6_FUNGAL_2"/>
    <property type="match status" value="1"/>
</dbReference>
<dbReference type="GO" id="GO:0000981">
    <property type="term" value="F:DNA-binding transcription factor activity, RNA polymerase II-specific"/>
    <property type="evidence" value="ECO:0007669"/>
    <property type="project" value="InterPro"/>
</dbReference>
<evidence type="ECO:0000313" key="3">
    <source>
        <dbReference type="EMBL" id="PWN90270.1"/>
    </source>
</evidence>
<dbReference type="CDD" id="cd00067">
    <property type="entry name" value="GAL4"/>
    <property type="match status" value="1"/>
</dbReference>
<feature type="compositionally biased region" description="Low complexity" evidence="1">
    <location>
        <begin position="525"/>
        <end position="541"/>
    </location>
</feature>
<feature type="compositionally biased region" description="Polar residues" evidence="1">
    <location>
        <begin position="248"/>
        <end position="257"/>
    </location>
</feature>
<name>A0A316YL33_9BASI</name>
<feature type="compositionally biased region" description="Low complexity" evidence="1">
    <location>
        <begin position="54"/>
        <end position="88"/>
    </location>
</feature>
<feature type="region of interest" description="Disordered" evidence="1">
    <location>
        <begin position="571"/>
        <end position="609"/>
    </location>
</feature>
<feature type="compositionally biased region" description="Polar residues" evidence="1">
    <location>
        <begin position="318"/>
        <end position="328"/>
    </location>
</feature>
<proteinExistence type="predicted"/>
<dbReference type="SMART" id="SM00066">
    <property type="entry name" value="GAL4"/>
    <property type="match status" value="1"/>
</dbReference>
<dbReference type="SUPFAM" id="SSF57701">
    <property type="entry name" value="Zn2/Cys6 DNA-binding domain"/>
    <property type="match status" value="1"/>
</dbReference>
<keyword evidence="4" id="KW-1185">Reference proteome</keyword>
<feature type="region of interest" description="Disordered" evidence="1">
    <location>
        <begin position="388"/>
        <end position="422"/>
    </location>
</feature>
<evidence type="ECO:0000256" key="1">
    <source>
        <dbReference type="SAM" id="MobiDB-lite"/>
    </source>
</evidence>
<dbReference type="GO" id="GO:0008270">
    <property type="term" value="F:zinc ion binding"/>
    <property type="evidence" value="ECO:0007669"/>
    <property type="project" value="InterPro"/>
</dbReference>
<dbReference type="InParanoid" id="A0A316YL33"/>
<dbReference type="InterPro" id="IPR001138">
    <property type="entry name" value="Zn2Cys6_DnaBD"/>
</dbReference>
<accession>A0A316YL33</accession>
<feature type="compositionally biased region" description="Low complexity" evidence="1">
    <location>
        <begin position="272"/>
        <end position="283"/>
    </location>
</feature>
<reference evidence="3 4" key="1">
    <citation type="journal article" date="2018" name="Mol. Biol. Evol.">
        <title>Broad Genomic Sampling Reveals a Smut Pathogenic Ancestry of the Fungal Clade Ustilaginomycotina.</title>
        <authorList>
            <person name="Kijpornyongpan T."/>
            <person name="Mondo S.J."/>
            <person name="Barry K."/>
            <person name="Sandor L."/>
            <person name="Lee J."/>
            <person name="Lipzen A."/>
            <person name="Pangilinan J."/>
            <person name="LaButti K."/>
            <person name="Hainaut M."/>
            <person name="Henrissat B."/>
            <person name="Grigoriev I.V."/>
            <person name="Spatafora J.W."/>
            <person name="Aime M.C."/>
        </authorList>
    </citation>
    <scope>NUCLEOTIDE SEQUENCE [LARGE SCALE GENOMIC DNA]</scope>
    <source>
        <strain evidence="3 4">MCA 4198</strain>
    </source>
</reference>
<feature type="region of interest" description="Disordered" evidence="1">
    <location>
        <begin position="636"/>
        <end position="678"/>
    </location>
</feature>
<evidence type="ECO:0000259" key="2">
    <source>
        <dbReference type="PROSITE" id="PS50048"/>
    </source>
</evidence>
<dbReference type="PROSITE" id="PS00463">
    <property type="entry name" value="ZN2_CY6_FUNGAL_1"/>
    <property type="match status" value="1"/>
</dbReference>
<dbReference type="EMBL" id="KZ819636">
    <property type="protein sequence ID" value="PWN90270.1"/>
    <property type="molecule type" value="Genomic_DNA"/>
</dbReference>
<dbReference type="RefSeq" id="XP_025377468.1">
    <property type="nucleotide sequence ID" value="XM_025525002.1"/>
</dbReference>
<dbReference type="Gene3D" id="4.10.240.10">
    <property type="entry name" value="Zn(2)-C6 fungal-type DNA-binding domain"/>
    <property type="match status" value="1"/>
</dbReference>
<feature type="compositionally biased region" description="Pro residues" evidence="1">
    <location>
        <begin position="585"/>
        <end position="605"/>
    </location>
</feature>
<feature type="region of interest" description="Disordered" evidence="1">
    <location>
        <begin position="131"/>
        <end position="174"/>
    </location>
</feature>
<sequence length="703" mass="77187">MSQNFLPPNKDYFFDHHPSSTSSPGDDLGGGAITGGAGLVAGGGAAFDPCRGQSPSSSTSFDSMMLSKHAKMQQQYHSQHQPQVQMQQRRAPVPWEGDFRSSPYEHSSQPPPYELDHNVQLRCEDSTPISLATPAKKTKGSPTGAKPPSSNGTSRAKQGGAGGGLLSSPSGNGSTIERMTSACLLCRYRKIKCNPGKDPSVCATCIRRKKTCKWPEGKVHVQQTVQQCLDESAKEGQDEDEENESLDHQQQLRLKQTSPHEDEDDGGEYNPRTTGRRAAAAAAKAKRAKRAKPTTTTTTGKRGGKRRSTRKSDHSPDTSEGTEVITPTVSSSSPLFKAHCLAHEQQQQQHQHQHQVHINFSHHGLDSGYDYSAAMTNYDFHQSQYYRQSMHTPPPHLHTLPPPPPPEYKLQQPQQSQGEFPSVAHFQQQQYLQQQQQQHLHQHQQYLGNSFSLGTSFGGPMQDASPVFAPQQQVFHPIFALQRHPGDYNNQQPPPTPPASAPLQQRGSDCFPTLQMSFQHNSLPQQGQSQALAQSQHQHQQNYMAQPSPSIDFLPPSPVAEHRLAAISNGLPYLPHSHHHHQQQQPPPLLPRPSSPVLPPTPATPMPSMQTMPEISLLLNKADTSTVGVPLVAQQQVCHSDREEEEEGNDGEEDDEQASSVSALHLQTQPQPQPPSLCVVDVNQSDVERVQNMTTVATTTTSA</sequence>
<feature type="region of interest" description="Disordered" evidence="1">
    <location>
        <begin position="1"/>
        <end position="115"/>
    </location>
</feature>
<feature type="region of interest" description="Disordered" evidence="1">
    <location>
        <begin position="230"/>
        <end position="328"/>
    </location>
</feature>
<feature type="compositionally biased region" description="Gly residues" evidence="1">
    <location>
        <begin position="27"/>
        <end position="45"/>
    </location>
</feature>
<feature type="compositionally biased region" description="Acidic residues" evidence="1">
    <location>
        <begin position="643"/>
        <end position="657"/>
    </location>
</feature>
<protein>
    <recommendedName>
        <fullName evidence="2">Zn(2)-C6 fungal-type domain-containing protein</fullName>
    </recommendedName>
</protein>
<feature type="compositionally biased region" description="Pro residues" evidence="1">
    <location>
        <begin position="392"/>
        <end position="407"/>
    </location>
</feature>
<dbReference type="InterPro" id="IPR036864">
    <property type="entry name" value="Zn2-C6_fun-type_DNA-bd_sf"/>
</dbReference>
<dbReference type="GeneID" id="37046918"/>
<feature type="region of interest" description="Disordered" evidence="1">
    <location>
        <begin position="522"/>
        <end position="557"/>
    </location>
</feature>